<dbReference type="PROSITE" id="PS50206">
    <property type="entry name" value="RHODANESE_3"/>
    <property type="match status" value="1"/>
</dbReference>
<dbReference type="FunFam" id="3.90.190.10:FF:000004">
    <property type="entry name" value="Protein phosphatase Slingshot homolog 2"/>
    <property type="match status" value="1"/>
</dbReference>
<dbReference type="GO" id="GO:0017017">
    <property type="term" value="F:MAP kinase tyrosine/serine/threonine phosphatase activity"/>
    <property type="evidence" value="ECO:0007669"/>
    <property type="project" value="InterPro"/>
</dbReference>
<dbReference type="InParanoid" id="A7RGX7"/>
<evidence type="ECO:0000259" key="8">
    <source>
        <dbReference type="PROSITE" id="PS50206"/>
    </source>
</evidence>
<dbReference type="GO" id="GO:0004722">
    <property type="term" value="F:protein serine/threonine phosphatase activity"/>
    <property type="evidence" value="ECO:0007669"/>
    <property type="project" value="UniProtKB-EC"/>
</dbReference>
<dbReference type="PhylomeDB" id="A7RGX7"/>
<dbReference type="InterPro" id="IPR000387">
    <property type="entry name" value="Tyr_Pase_dom"/>
</dbReference>
<dbReference type="Proteomes" id="UP000001593">
    <property type="component" value="Unassembled WGS sequence"/>
</dbReference>
<sequence>MTRASPTRCKLVDCRSFMAFNVAHIRGAVNIHCPPILKRRLLRGSATLSALVSCPESKVILEEADTIIFYDDRTCDWKDLENDSTMKIVAKLLRWEKRKATLFYIKGGFERFSALFSTMCEFIKPCNSSLTSPLKLKLMTSADGRKPFSPRWDTDNKDDQLPRAHSNSVNEPVELLPHLYLGSELHASRRDVLKRLGISAIVNVSRNIPNTFEDSFTYKTIPVDDTYNADIGVWFEEAAGFIDSVKASGGRVLVHCQAGISRSATICLAYLISRLNFRLDEAYEYVKKRRSVISPNFNFMGQLLHYETQTM</sequence>
<evidence type="ECO:0000256" key="4">
    <source>
        <dbReference type="ARBA" id="ARBA00048336"/>
    </source>
</evidence>
<dbReference type="CDD" id="cd14565">
    <property type="entry name" value="DSP_MKP_classI"/>
    <property type="match status" value="1"/>
</dbReference>
<dbReference type="Pfam" id="PF00782">
    <property type="entry name" value="DSPc"/>
    <property type="match status" value="1"/>
</dbReference>
<dbReference type="InterPro" id="IPR036873">
    <property type="entry name" value="Rhodanese-like_dom_sf"/>
</dbReference>
<dbReference type="PROSITE" id="PS50054">
    <property type="entry name" value="TYR_PHOSPHATASE_DUAL"/>
    <property type="match status" value="1"/>
</dbReference>
<dbReference type="PRINTS" id="PR01908">
    <property type="entry name" value="ADSPHPHTASE"/>
</dbReference>
<comment type="catalytic activity">
    <reaction evidence="4">
        <text>O-phospho-L-threonyl-[protein] + H2O = L-threonyl-[protein] + phosphate</text>
        <dbReference type="Rhea" id="RHEA:47004"/>
        <dbReference type="Rhea" id="RHEA-COMP:11060"/>
        <dbReference type="Rhea" id="RHEA-COMP:11605"/>
        <dbReference type="ChEBI" id="CHEBI:15377"/>
        <dbReference type="ChEBI" id="CHEBI:30013"/>
        <dbReference type="ChEBI" id="CHEBI:43474"/>
        <dbReference type="ChEBI" id="CHEBI:61977"/>
        <dbReference type="EC" id="3.1.3.16"/>
    </reaction>
</comment>
<dbReference type="Gene3D" id="3.90.190.10">
    <property type="entry name" value="Protein tyrosine phosphatase superfamily"/>
    <property type="match status" value="1"/>
</dbReference>
<feature type="domain" description="Tyrosine specific protein phosphatases" evidence="7">
    <location>
        <begin position="236"/>
        <end position="290"/>
    </location>
</feature>
<dbReference type="HOGENOM" id="CLU_027074_0_1_1"/>
<dbReference type="Gene3D" id="3.40.250.10">
    <property type="entry name" value="Rhodanese-like domain"/>
    <property type="match status" value="1"/>
</dbReference>
<dbReference type="InterPro" id="IPR020422">
    <property type="entry name" value="TYR_PHOSPHATASE_DUAL_dom"/>
</dbReference>
<dbReference type="GO" id="GO:0005634">
    <property type="term" value="C:nucleus"/>
    <property type="evidence" value="ECO:0000318"/>
    <property type="project" value="GO_Central"/>
</dbReference>
<dbReference type="PROSITE" id="PS50056">
    <property type="entry name" value="TYR_PHOSPHATASE_2"/>
    <property type="match status" value="1"/>
</dbReference>
<evidence type="ECO:0000256" key="3">
    <source>
        <dbReference type="ARBA" id="ARBA00022912"/>
    </source>
</evidence>
<dbReference type="GO" id="GO:0007165">
    <property type="term" value="P:signal transduction"/>
    <property type="evidence" value="ECO:0000318"/>
    <property type="project" value="GO_Central"/>
</dbReference>
<dbReference type="STRING" id="45351.A7RGX7"/>
<feature type="domain" description="Tyrosine-protein phosphatase" evidence="6">
    <location>
        <begin position="171"/>
        <end position="311"/>
    </location>
</feature>
<dbReference type="PROSITE" id="PS00383">
    <property type="entry name" value="TYR_PHOSPHATASE_1"/>
    <property type="match status" value="1"/>
</dbReference>
<dbReference type="GO" id="GO:0004721">
    <property type="term" value="F:phosphoprotein phosphatase activity"/>
    <property type="evidence" value="ECO:0000318"/>
    <property type="project" value="GO_Central"/>
</dbReference>
<keyword evidence="2" id="KW-0378">Hydrolase</keyword>
<feature type="domain" description="Rhodanese" evidence="8">
    <location>
        <begin position="5"/>
        <end position="121"/>
    </location>
</feature>
<dbReference type="InterPro" id="IPR029021">
    <property type="entry name" value="Prot-tyrosine_phosphatase-like"/>
</dbReference>
<evidence type="ECO:0008006" key="11">
    <source>
        <dbReference type="Google" id="ProtNLM"/>
    </source>
</evidence>
<dbReference type="FunCoup" id="A7RGX7">
    <property type="interactions" value="138"/>
</dbReference>
<protein>
    <recommendedName>
        <fullName evidence="11">Protein-serine/threonine phosphatase</fullName>
    </recommendedName>
</protein>
<dbReference type="eggNOG" id="KOG1716">
    <property type="taxonomic scope" value="Eukaryota"/>
</dbReference>
<dbReference type="SMART" id="SM00195">
    <property type="entry name" value="DSPc"/>
    <property type="match status" value="1"/>
</dbReference>
<dbReference type="SUPFAM" id="SSF52799">
    <property type="entry name" value="(Phosphotyrosine protein) phosphatases II"/>
    <property type="match status" value="1"/>
</dbReference>
<evidence type="ECO:0000256" key="2">
    <source>
        <dbReference type="ARBA" id="ARBA00022801"/>
    </source>
</evidence>
<dbReference type="PANTHER" id="PTHR10159">
    <property type="entry name" value="DUAL SPECIFICITY PROTEIN PHOSPHATASE"/>
    <property type="match status" value="1"/>
</dbReference>
<feature type="non-terminal residue" evidence="9">
    <location>
        <position position="1"/>
    </location>
</feature>
<keyword evidence="3" id="KW-0904">Protein phosphatase</keyword>
<feature type="compositionally biased region" description="Basic and acidic residues" evidence="5">
    <location>
        <begin position="152"/>
        <end position="162"/>
    </location>
</feature>
<evidence type="ECO:0000256" key="5">
    <source>
        <dbReference type="SAM" id="MobiDB-lite"/>
    </source>
</evidence>
<reference evidence="9 10" key="1">
    <citation type="journal article" date="2007" name="Science">
        <title>Sea anemone genome reveals ancestral eumetazoan gene repertoire and genomic organization.</title>
        <authorList>
            <person name="Putnam N.H."/>
            <person name="Srivastava M."/>
            <person name="Hellsten U."/>
            <person name="Dirks B."/>
            <person name="Chapman J."/>
            <person name="Salamov A."/>
            <person name="Terry A."/>
            <person name="Shapiro H."/>
            <person name="Lindquist E."/>
            <person name="Kapitonov V.V."/>
            <person name="Jurka J."/>
            <person name="Genikhovich G."/>
            <person name="Grigoriev I.V."/>
            <person name="Lucas S.M."/>
            <person name="Steele R.E."/>
            <person name="Finnerty J.R."/>
            <person name="Technau U."/>
            <person name="Martindale M.Q."/>
            <person name="Rokhsar D.S."/>
        </authorList>
    </citation>
    <scope>NUCLEOTIDE SEQUENCE [LARGE SCALE GENOMIC DNA]</scope>
    <source>
        <strain evidence="10">CH2 X CH6</strain>
    </source>
</reference>
<proteinExistence type="inferred from homology"/>
<dbReference type="GO" id="GO:0005737">
    <property type="term" value="C:cytoplasm"/>
    <property type="evidence" value="ECO:0000318"/>
    <property type="project" value="GO_Central"/>
</dbReference>
<dbReference type="InterPro" id="IPR000340">
    <property type="entry name" value="Dual-sp_phosphatase_cat-dom"/>
</dbReference>
<organism evidence="9 10">
    <name type="scientific">Nematostella vectensis</name>
    <name type="common">Starlet sea anemone</name>
    <dbReference type="NCBI Taxonomy" id="45351"/>
    <lineage>
        <taxon>Eukaryota</taxon>
        <taxon>Metazoa</taxon>
        <taxon>Cnidaria</taxon>
        <taxon>Anthozoa</taxon>
        <taxon>Hexacorallia</taxon>
        <taxon>Actiniaria</taxon>
        <taxon>Edwardsiidae</taxon>
        <taxon>Nematostella</taxon>
    </lineage>
</organism>
<dbReference type="InterPro" id="IPR016130">
    <property type="entry name" value="Tyr_Pase_AS"/>
</dbReference>
<evidence type="ECO:0000256" key="1">
    <source>
        <dbReference type="ARBA" id="ARBA00008601"/>
    </source>
</evidence>
<evidence type="ECO:0000313" key="10">
    <source>
        <dbReference type="Proteomes" id="UP000001593"/>
    </source>
</evidence>
<dbReference type="PANTHER" id="PTHR10159:SF530">
    <property type="entry name" value="DUAL SPECIFICITY PROTEIN PHOSPHATASE DDB_G0271350-RELATED"/>
    <property type="match status" value="1"/>
</dbReference>
<dbReference type="Pfam" id="PF00581">
    <property type="entry name" value="Rhodanese"/>
    <property type="match status" value="1"/>
</dbReference>
<comment type="similarity">
    <text evidence="1">Belongs to the protein-tyrosine phosphatase family. Non-receptor class dual specificity subfamily.</text>
</comment>
<keyword evidence="10" id="KW-1185">Reference proteome</keyword>
<dbReference type="SMART" id="SM00450">
    <property type="entry name" value="RHOD"/>
    <property type="match status" value="1"/>
</dbReference>
<dbReference type="InterPro" id="IPR001763">
    <property type="entry name" value="Rhodanese-like_dom"/>
</dbReference>
<dbReference type="SUPFAM" id="SSF52821">
    <property type="entry name" value="Rhodanese/Cell cycle control phosphatase"/>
    <property type="match status" value="1"/>
</dbReference>
<accession>A7RGX7</accession>
<gene>
    <name evidence="9" type="ORF">NEMVEDRAFT_v1g81300</name>
</gene>
<dbReference type="PRINTS" id="PR01764">
    <property type="entry name" value="MAPKPHPHTASE"/>
</dbReference>
<dbReference type="GO" id="GO:0043409">
    <property type="term" value="P:negative regulation of MAPK cascade"/>
    <property type="evidence" value="ECO:0000318"/>
    <property type="project" value="GO_Central"/>
</dbReference>
<evidence type="ECO:0000259" key="7">
    <source>
        <dbReference type="PROSITE" id="PS50056"/>
    </source>
</evidence>
<name>A7RGX7_NEMVE</name>
<dbReference type="AlphaFoldDB" id="A7RGX7"/>
<feature type="region of interest" description="Disordered" evidence="5">
    <location>
        <begin position="147"/>
        <end position="166"/>
    </location>
</feature>
<dbReference type="CDD" id="cd01446">
    <property type="entry name" value="DSP_MapKP"/>
    <property type="match status" value="1"/>
</dbReference>
<evidence type="ECO:0000259" key="6">
    <source>
        <dbReference type="PROSITE" id="PS50054"/>
    </source>
</evidence>
<dbReference type="FunFam" id="3.40.250.10:FF:000020">
    <property type="entry name" value="Dual specificity protein phosphatase 8"/>
    <property type="match status" value="1"/>
</dbReference>
<dbReference type="EMBL" id="DS469510">
    <property type="protein sequence ID" value="EDO49250.1"/>
    <property type="molecule type" value="Genomic_DNA"/>
</dbReference>
<dbReference type="InterPro" id="IPR008343">
    <property type="entry name" value="MKP"/>
</dbReference>
<evidence type="ECO:0000313" key="9">
    <source>
        <dbReference type="EMBL" id="EDO49250.1"/>
    </source>
</evidence>
<dbReference type="OMA" id="TNVHCPP"/>
<dbReference type="KEGG" id="nve:5521409"/>